<organism evidence="3 4">
    <name type="scientific">Extremus antarcticus</name>
    <dbReference type="NCBI Taxonomy" id="702011"/>
    <lineage>
        <taxon>Eukaryota</taxon>
        <taxon>Fungi</taxon>
        <taxon>Dikarya</taxon>
        <taxon>Ascomycota</taxon>
        <taxon>Pezizomycotina</taxon>
        <taxon>Dothideomycetes</taxon>
        <taxon>Dothideomycetidae</taxon>
        <taxon>Mycosphaerellales</taxon>
        <taxon>Extremaceae</taxon>
        <taxon>Extremus</taxon>
    </lineage>
</organism>
<protein>
    <submittedName>
        <fullName evidence="3">Uncharacterized protein</fullName>
    </submittedName>
</protein>
<feature type="transmembrane region" description="Helical" evidence="2">
    <location>
        <begin position="30"/>
        <end position="49"/>
    </location>
</feature>
<evidence type="ECO:0000313" key="3">
    <source>
        <dbReference type="EMBL" id="KAK3051097.1"/>
    </source>
</evidence>
<keyword evidence="2" id="KW-0472">Membrane</keyword>
<dbReference type="Proteomes" id="UP001271007">
    <property type="component" value="Unassembled WGS sequence"/>
</dbReference>
<dbReference type="EMBL" id="JAWDJX010000028">
    <property type="protein sequence ID" value="KAK3051097.1"/>
    <property type="molecule type" value="Genomic_DNA"/>
</dbReference>
<dbReference type="AlphaFoldDB" id="A0AAJ0DC28"/>
<evidence type="ECO:0000256" key="2">
    <source>
        <dbReference type="SAM" id="Phobius"/>
    </source>
</evidence>
<keyword evidence="2" id="KW-0812">Transmembrane</keyword>
<accession>A0AAJ0DC28</accession>
<evidence type="ECO:0000313" key="4">
    <source>
        <dbReference type="Proteomes" id="UP001271007"/>
    </source>
</evidence>
<feature type="region of interest" description="Disordered" evidence="1">
    <location>
        <begin position="181"/>
        <end position="203"/>
    </location>
</feature>
<name>A0AAJ0DC28_9PEZI</name>
<reference evidence="3" key="1">
    <citation type="submission" date="2023-04" db="EMBL/GenBank/DDBJ databases">
        <title>Black Yeasts Isolated from many extreme environments.</title>
        <authorList>
            <person name="Coleine C."/>
            <person name="Stajich J.E."/>
            <person name="Selbmann L."/>
        </authorList>
    </citation>
    <scope>NUCLEOTIDE SEQUENCE</scope>
    <source>
        <strain evidence="3">CCFEE 5312</strain>
    </source>
</reference>
<keyword evidence="4" id="KW-1185">Reference proteome</keyword>
<gene>
    <name evidence="3" type="ORF">LTR09_007847</name>
</gene>
<feature type="transmembrane region" description="Helical" evidence="2">
    <location>
        <begin position="114"/>
        <end position="139"/>
    </location>
</feature>
<evidence type="ECO:0000256" key="1">
    <source>
        <dbReference type="SAM" id="MobiDB-lite"/>
    </source>
</evidence>
<sequence length="203" mass="22022">MDNNQPPITDLDRKVHNPVISLVDWFCENLVAMTFMSVLGIITHILSAAPRCGMRAVQRRFWDWMPQMIFMVLLCMAIRAPTASASSTATGIVATRGAPMETVPAMPKADQQSLLWATVGILVAVFFFVFVAVGICCCVGNKWKAQTGYDNCKKWTKAGISCINAVYAWAMSKLPMGEASSTDTGISDTRGSAMPTQSASNNS</sequence>
<feature type="transmembrane region" description="Helical" evidence="2">
    <location>
        <begin position="69"/>
        <end position="94"/>
    </location>
</feature>
<keyword evidence="2" id="KW-1133">Transmembrane helix</keyword>
<proteinExistence type="predicted"/>
<comment type="caution">
    <text evidence="3">The sequence shown here is derived from an EMBL/GenBank/DDBJ whole genome shotgun (WGS) entry which is preliminary data.</text>
</comment>